<keyword evidence="2" id="KW-0547">Nucleotide-binding</keyword>
<keyword evidence="7" id="KW-1185">Reference proteome</keyword>
<dbReference type="InterPro" id="IPR011009">
    <property type="entry name" value="Kinase-like_dom_sf"/>
</dbReference>
<dbReference type="PANTHER" id="PTHR44329">
    <property type="entry name" value="SERINE/THREONINE-PROTEIN KINASE TNNI3K-RELATED"/>
    <property type="match status" value="1"/>
</dbReference>
<dbReference type="Proteomes" id="UP000185904">
    <property type="component" value="Unassembled WGS sequence"/>
</dbReference>
<dbReference type="PROSITE" id="PS50011">
    <property type="entry name" value="PROTEIN_KINASE_DOM"/>
    <property type="match status" value="1"/>
</dbReference>
<sequence length="408" mass="47342">MLHSSIELLSYTEDQTFLCTGDPEPSIRQQRVIFSCQNSRWHVTVAFNSEGDAEEKSSRFSQDPIKHKLRRRDKFRYFISRLQIGKLTLLDDTMTKVELKLVPTESALLDRAITDLLLQSDIQDTRGNRFLEEYRRLRVTIYEDGERILYPLYSSDSKWPPTIWLSELEIEEDITGAVGRFHQRGERTSYIFKTIDRPFYRRQDTAVIQRELENLKRFRSTPYIAQLSAVVVSPNPYQTIPSTDGRPVMRGILMLYYPGGTLEEWLKRNTVTDLHWQRWPLQICRALQSLHSRNIAHTDLKPGNIVIDDCENAVVIDISGIGGVTYEWRAPQIRFEASQASLEAEKRSDIWAYGKMMLKIAERYPGSQWLREIAATTMCESPKLRPDLGSIISELERHTSMTNLECDA</sequence>
<feature type="domain" description="Protein kinase" evidence="5">
    <location>
        <begin position="164"/>
        <end position="408"/>
    </location>
</feature>
<keyword evidence="4" id="KW-0067">ATP-binding</keyword>
<comment type="caution">
    <text evidence="6">The sequence shown here is derived from an EMBL/GenBank/DDBJ whole genome shotgun (WGS) entry which is preliminary data.</text>
</comment>
<proteinExistence type="predicted"/>
<evidence type="ECO:0000256" key="2">
    <source>
        <dbReference type="ARBA" id="ARBA00022741"/>
    </source>
</evidence>
<reference evidence="6 7" key="1">
    <citation type="submission" date="2016-03" db="EMBL/GenBank/DDBJ databases">
        <title>The draft genome sequence of Fonsecaea nubica causative agent of cutaneous subcutaneous infection in human host.</title>
        <authorList>
            <person name="Costa F."/>
            <person name="Sybren D.H."/>
            <person name="Raittz R.T."/>
            <person name="Weiss V.A."/>
            <person name="Leao A.C."/>
            <person name="Gomes R."/>
            <person name="De Souza E.M."/>
            <person name="Pedrosa F.O."/>
            <person name="Steffens M.B."/>
            <person name="Bombassaro A."/>
            <person name="Tadra-Sfeir M.Z."/>
            <person name="Moreno L.F."/>
            <person name="Najafzadeh M.J."/>
            <person name="Felipe M.S."/>
            <person name="Teixeira M."/>
            <person name="Sun J."/>
            <person name="Xi L."/>
            <person name="Castro M.A."/>
            <person name="Vicente V.A."/>
        </authorList>
    </citation>
    <scope>NUCLEOTIDE SEQUENCE [LARGE SCALE GENOMIC DNA]</scope>
    <source>
        <strain evidence="6 7">CBS 269.64</strain>
    </source>
</reference>
<dbReference type="Gene3D" id="1.10.510.10">
    <property type="entry name" value="Transferase(Phosphotransferase) domain 1"/>
    <property type="match status" value="1"/>
</dbReference>
<dbReference type="SMART" id="SM00220">
    <property type="entry name" value="S_TKc"/>
    <property type="match status" value="1"/>
</dbReference>
<dbReference type="AlphaFoldDB" id="A0A178CKX1"/>
<dbReference type="PROSITE" id="PS00108">
    <property type="entry name" value="PROTEIN_KINASE_ST"/>
    <property type="match status" value="1"/>
</dbReference>
<dbReference type="RefSeq" id="XP_022496881.1">
    <property type="nucleotide sequence ID" value="XM_022647137.1"/>
</dbReference>
<dbReference type="InterPro" id="IPR000719">
    <property type="entry name" value="Prot_kinase_dom"/>
</dbReference>
<dbReference type="Pfam" id="PF00069">
    <property type="entry name" value="Pkinase"/>
    <property type="match status" value="1"/>
</dbReference>
<organism evidence="6 7">
    <name type="scientific">Fonsecaea nubica</name>
    <dbReference type="NCBI Taxonomy" id="856822"/>
    <lineage>
        <taxon>Eukaryota</taxon>
        <taxon>Fungi</taxon>
        <taxon>Dikarya</taxon>
        <taxon>Ascomycota</taxon>
        <taxon>Pezizomycotina</taxon>
        <taxon>Eurotiomycetes</taxon>
        <taxon>Chaetothyriomycetidae</taxon>
        <taxon>Chaetothyriales</taxon>
        <taxon>Herpotrichiellaceae</taxon>
        <taxon>Fonsecaea</taxon>
    </lineage>
</organism>
<evidence type="ECO:0000259" key="5">
    <source>
        <dbReference type="PROSITE" id="PS50011"/>
    </source>
</evidence>
<evidence type="ECO:0000256" key="4">
    <source>
        <dbReference type="ARBA" id="ARBA00022840"/>
    </source>
</evidence>
<evidence type="ECO:0000313" key="6">
    <source>
        <dbReference type="EMBL" id="OAL30147.1"/>
    </source>
</evidence>
<keyword evidence="1" id="KW-0808">Transferase</keyword>
<dbReference type="InterPro" id="IPR008271">
    <property type="entry name" value="Ser/Thr_kinase_AS"/>
</dbReference>
<gene>
    <name evidence="6" type="ORF">AYO20_08863</name>
</gene>
<dbReference type="GO" id="GO:0004674">
    <property type="term" value="F:protein serine/threonine kinase activity"/>
    <property type="evidence" value="ECO:0007669"/>
    <property type="project" value="TreeGrafter"/>
</dbReference>
<dbReference type="OrthoDB" id="4204376at2759"/>
<dbReference type="SUPFAM" id="SSF56112">
    <property type="entry name" value="Protein kinase-like (PK-like)"/>
    <property type="match status" value="1"/>
</dbReference>
<dbReference type="EMBL" id="LVCJ01000075">
    <property type="protein sequence ID" value="OAL30147.1"/>
    <property type="molecule type" value="Genomic_DNA"/>
</dbReference>
<dbReference type="GO" id="GO:0005524">
    <property type="term" value="F:ATP binding"/>
    <property type="evidence" value="ECO:0007669"/>
    <property type="project" value="UniProtKB-KW"/>
</dbReference>
<accession>A0A178CKX1</accession>
<dbReference type="GeneID" id="34592265"/>
<dbReference type="InterPro" id="IPR051681">
    <property type="entry name" value="Ser/Thr_Kinases-Pseudokinases"/>
</dbReference>
<protein>
    <recommendedName>
        <fullName evidence="5">Protein kinase domain-containing protein</fullName>
    </recommendedName>
</protein>
<evidence type="ECO:0000256" key="1">
    <source>
        <dbReference type="ARBA" id="ARBA00022679"/>
    </source>
</evidence>
<name>A0A178CKX1_9EURO</name>
<keyword evidence="3" id="KW-0418">Kinase</keyword>
<evidence type="ECO:0000256" key="3">
    <source>
        <dbReference type="ARBA" id="ARBA00022777"/>
    </source>
</evidence>
<evidence type="ECO:0000313" key="7">
    <source>
        <dbReference type="Proteomes" id="UP000185904"/>
    </source>
</evidence>
<dbReference type="PANTHER" id="PTHR44329:SF288">
    <property type="entry name" value="MITOGEN-ACTIVATED PROTEIN KINASE KINASE KINASE 20"/>
    <property type="match status" value="1"/>
</dbReference>